<dbReference type="EMBL" id="MTYJ01000168">
    <property type="protein sequence ID" value="OQV11570.1"/>
    <property type="molecule type" value="Genomic_DNA"/>
</dbReference>
<dbReference type="OrthoDB" id="10001675at2759"/>
<reference evidence="2" key="1">
    <citation type="submission" date="2017-01" db="EMBL/GenBank/DDBJ databases">
        <title>Comparative genomics of anhydrobiosis in the tardigrade Hypsibius dujardini.</title>
        <authorList>
            <person name="Yoshida Y."/>
            <person name="Koutsovoulos G."/>
            <person name="Laetsch D."/>
            <person name="Stevens L."/>
            <person name="Kumar S."/>
            <person name="Horikawa D."/>
            <person name="Ishino K."/>
            <person name="Komine S."/>
            <person name="Tomita M."/>
            <person name="Blaxter M."/>
            <person name="Arakawa K."/>
        </authorList>
    </citation>
    <scope>NUCLEOTIDE SEQUENCE [LARGE SCALE GENOMIC DNA]</scope>
    <source>
        <strain evidence="2">Z151</strain>
    </source>
</reference>
<comment type="caution">
    <text evidence="1">The sequence shown here is derived from an EMBL/GenBank/DDBJ whole genome shotgun (WGS) entry which is preliminary data.</text>
</comment>
<evidence type="ECO:0000313" key="1">
    <source>
        <dbReference type="EMBL" id="OQV11570.1"/>
    </source>
</evidence>
<keyword evidence="2" id="KW-1185">Reference proteome</keyword>
<gene>
    <name evidence="1" type="ORF">BV898_14146</name>
</gene>
<accession>A0A1W0W8S5</accession>
<evidence type="ECO:0000313" key="2">
    <source>
        <dbReference type="Proteomes" id="UP000192578"/>
    </source>
</evidence>
<sequence length="275" mass="31421">MHPWTQMKRPFSGGSQELYLDRIFSVIGTTNKFFVEFGFDAPSYETAAQANTGKLHHDGWRGLLLDGDHENNGINLQKKYISANNIAKILSENHVPIEVDYISCDLDSHDLWVLRAILEAGYRPRVMTSEYNVNYPLSAALTLWDPTTSGTGSLPKDVSIKWLGCGFGASAKALWMMAKSFGYELVGRVAYLDLIFVRADLIEDWMLLPDLEWFFRDEKLGRLFYSPLKTNDTLARIIDYETYVKTKNFDLSHAAARKILKGLDLECFYPLRREL</sequence>
<dbReference type="AlphaFoldDB" id="A0A1W0W8S5"/>
<proteinExistence type="predicted"/>
<dbReference type="Proteomes" id="UP000192578">
    <property type="component" value="Unassembled WGS sequence"/>
</dbReference>
<organism evidence="1 2">
    <name type="scientific">Hypsibius exemplaris</name>
    <name type="common">Freshwater tardigrade</name>
    <dbReference type="NCBI Taxonomy" id="2072580"/>
    <lineage>
        <taxon>Eukaryota</taxon>
        <taxon>Metazoa</taxon>
        <taxon>Ecdysozoa</taxon>
        <taxon>Tardigrada</taxon>
        <taxon>Eutardigrada</taxon>
        <taxon>Parachela</taxon>
        <taxon>Hypsibioidea</taxon>
        <taxon>Hypsibiidae</taxon>
        <taxon>Hypsibius</taxon>
    </lineage>
</organism>
<protein>
    <submittedName>
        <fullName evidence="1">Uncharacterized protein</fullName>
    </submittedName>
</protein>
<name>A0A1W0W8S5_HYPEX</name>